<dbReference type="AlphaFoldDB" id="A0A1G5RUN6"/>
<evidence type="ECO:0000313" key="3">
    <source>
        <dbReference type="EMBL" id="SCZ77726.1"/>
    </source>
</evidence>
<feature type="domain" description="HEPN" evidence="2">
    <location>
        <begin position="13"/>
        <end position="128"/>
    </location>
</feature>
<dbReference type="Gene3D" id="1.20.120.330">
    <property type="entry name" value="Nucleotidyltransferases domain 2"/>
    <property type="match status" value="1"/>
</dbReference>
<reference evidence="3 4" key="1">
    <citation type="submission" date="2016-10" db="EMBL/GenBank/DDBJ databases">
        <authorList>
            <person name="de Groot N.N."/>
        </authorList>
    </citation>
    <scope>NUCLEOTIDE SEQUENCE [LARGE SCALE GENOMIC DNA]</scope>
    <source>
        <strain evidence="3 4">DSM 10317</strain>
    </source>
</reference>
<dbReference type="PANTHER" id="PTHR36565:SF1">
    <property type="entry name" value="UPF0332 PROTEIN TM_1000"/>
    <property type="match status" value="1"/>
</dbReference>
<accession>A0A1G5RUN6</accession>
<dbReference type="InterPro" id="IPR052226">
    <property type="entry name" value="UPF0332_toxin"/>
</dbReference>
<dbReference type="Proteomes" id="UP000199428">
    <property type="component" value="Unassembled WGS sequence"/>
</dbReference>
<comment type="similarity">
    <text evidence="1">Belongs to the UPF0332 family.</text>
</comment>
<protein>
    <submittedName>
        <fullName evidence="3">Uncharacterized protein, contains HEPN domain, UPF0332 family</fullName>
    </submittedName>
</protein>
<dbReference type="RefSeq" id="WP_090161679.1">
    <property type="nucleotide sequence ID" value="NZ_FMWK01000004.1"/>
</dbReference>
<evidence type="ECO:0000259" key="2">
    <source>
        <dbReference type="Pfam" id="PF05168"/>
    </source>
</evidence>
<dbReference type="PANTHER" id="PTHR36565">
    <property type="entry name" value="UPF0332 PROTEIN TM_1000"/>
    <property type="match status" value="1"/>
</dbReference>
<dbReference type="Pfam" id="PF05168">
    <property type="entry name" value="HEPN"/>
    <property type="match status" value="1"/>
</dbReference>
<dbReference type="InterPro" id="IPR007842">
    <property type="entry name" value="HEPN_dom"/>
</dbReference>
<dbReference type="EMBL" id="FMWK01000004">
    <property type="protein sequence ID" value="SCZ77726.1"/>
    <property type="molecule type" value="Genomic_DNA"/>
</dbReference>
<evidence type="ECO:0000256" key="1">
    <source>
        <dbReference type="ARBA" id="ARBA00038248"/>
    </source>
</evidence>
<sequence length="174" mass="20066">MQSNDYAALAVLRLERARELLIEAEDLLKNEHYKSANNRAYYVIEKSINALLAIDGVMTKTHKGCLLLFNKLYVRTGKGGFSQEDYKQAAKAEEIRSVSDYDDFYIANKKETREIVEFAGSFYKRVDEYIELVFLEAIANKRKDSPTIPFEDIVKESGFTMDELRKLADEVEIE</sequence>
<gene>
    <name evidence="3" type="ORF">SAMN02910350_00898</name>
</gene>
<name>A0A1G5RUN6_PSEXY</name>
<dbReference type="SUPFAM" id="SSF81593">
    <property type="entry name" value="Nucleotidyltransferase substrate binding subunit/domain"/>
    <property type="match status" value="1"/>
</dbReference>
<organism evidence="3 4">
    <name type="scientific">Pseudobutyrivibrio xylanivorans</name>
    <dbReference type="NCBI Taxonomy" id="185007"/>
    <lineage>
        <taxon>Bacteria</taxon>
        <taxon>Bacillati</taxon>
        <taxon>Bacillota</taxon>
        <taxon>Clostridia</taxon>
        <taxon>Lachnospirales</taxon>
        <taxon>Lachnospiraceae</taxon>
        <taxon>Pseudobutyrivibrio</taxon>
    </lineage>
</organism>
<proteinExistence type="inferred from homology"/>
<evidence type="ECO:0000313" key="4">
    <source>
        <dbReference type="Proteomes" id="UP000199428"/>
    </source>
</evidence>